<dbReference type="InterPro" id="IPR006385">
    <property type="entry name" value="HAD_hydro_SerB1"/>
</dbReference>
<dbReference type="Pfam" id="PF12710">
    <property type="entry name" value="HAD"/>
    <property type="match status" value="1"/>
</dbReference>
<dbReference type="InterPro" id="IPR036412">
    <property type="entry name" value="HAD-like_sf"/>
</dbReference>
<dbReference type="InterPro" id="IPR023214">
    <property type="entry name" value="HAD_sf"/>
</dbReference>
<comment type="caution">
    <text evidence="1">The sequence shown here is derived from an EMBL/GenBank/DDBJ whole genome shotgun (WGS) entry which is preliminary data.</text>
</comment>
<dbReference type="NCBIfam" id="TIGR01488">
    <property type="entry name" value="HAD-SF-IB"/>
    <property type="match status" value="1"/>
</dbReference>
<dbReference type="Proteomes" id="UP001556709">
    <property type="component" value="Unassembled WGS sequence"/>
</dbReference>
<reference evidence="1 2" key="1">
    <citation type="submission" date="2024-02" db="EMBL/GenBank/DDBJ databases">
        <title>New especies of Spiribacter isolated from saline water.</title>
        <authorList>
            <person name="Leon M.J."/>
            <person name="De La Haba R."/>
            <person name="Sanchez-Porro C."/>
            <person name="Ventosa A."/>
        </authorList>
    </citation>
    <scope>NUCLEOTIDE SEQUENCE [LARGE SCALE GENOMIC DNA]</scope>
    <source>
        <strain evidence="2">ag22IC6-390</strain>
    </source>
</reference>
<dbReference type="Gene3D" id="1.20.1440.100">
    <property type="entry name" value="SG protein - dephosphorylation function"/>
    <property type="match status" value="1"/>
</dbReference>
<dbReference type="EC" id="3.1.3.-" evidence="1"/>
<evidence type="ECO:0000313" key="2">
    <source>
        <dbReference type="Proteomes" id="UP001556709"/>
    </source>
</evidence>
<evidence type="ECO:0000313" key="1">
    <source>
        <dbReference type="EMBL" id="MEX0468632.1"/>
    </source>
</evidence>
<protein>
    <submittedName>
        <fullName evidence="1">HAD family hydrolase</fullName>
        <ecNumber evidence="1">3.1.3.-</ecNumber>
    </submittedName>
</protein>
<dbReference type="EMBL" id="JBAKFM010000001">
    <property type="protein sequence ID" value="MEX0468632.1"/>
    <property type="molecule type" value="Genomic_DNA"/>
</dbReference>
<dbReference type="Gene3D" id="3.40.50.1000">
    <property type="entry name" value="HAD superfamily/HAD-like"/>
    <property type="match status" value="1"/>
</dbReference>
<dbReference type="CDD" id="cd02612">
    <property type="entry name" value="HAD_PGPPase"/>
    <property type="match status" value="1"/>
</dbReference>
<organism evidence="1 2">
    <name type="scientific">Spiribacter pallidus</name>
    <dbReference type="NCBI Taxonomy" id="1987936"/>
    <lineage>
        <taxon>Bacteria</taxon>
        <taxon>Pseudomonadati</taxon>
        <taxon>Pseudomonadota</taxon>
        <taxon>Gammaproteobacteria</taxon>
        <taxon>Chromatiales</taxon>
        <taxon>Ectothiorhodospiraceae</taxon>
        <taxon>Spiribacter</taxon>
    </lineage>
</organism>
<proteinExistence type="predicted"/>
<gene>
    <name evidence="1" type="ORF">V6X73_02625</name>
</gene>
<accession>A0ABV3TAH5</accession>
<keyword evidence="2" id="KW-1185">Reference proteome</keyword>
<sequence length="199" mass="22237">MTHERPLALFDLDGTLTRRDTLSDLLYHAFGPWQVARRALPLVPTLLGVPLGRVHRDIAKTAVLRAFFGGMAEGEFAGLAREYATDGLPRLLRPMAEARLHWHIEQGHRVIVISASLQDWIEPWAQGLGIEVIASRAERQQGRLTGQLAGPNCRGEEKVRRLTERLDPQAYTPVYAYGDTDGDTAMLALADYPVYRGLR</sequence>
<name>A0ABV3TAH5_9GAMM</name>
<dbReference type="PANTHER" id="PTHR43344">
    <property type="entry name" value="PHOSPHOSERINE PHOSPHATASE"/>
    <property type="match status" value="1"/>
</dbReference>
<keyword evidence="1" id="KW-0378">Hydrolase</keyword>
<dbReference type="GO" id="GO:0016787">
    <property type="term" value="F:hydrolase activity"/>
    <property type="evidence" value="ECO:0007669"/>
    <property type="project" value="UniProtKB-KW"/>
</dbReference>
<dbReference type="RefSeq" id="WP_367957870.1">
    <property type="nucleotide sequence ID" value="NZ_JBAKFK010000001.1"/>
</dbReference>
<dbReference type="SUPFAM" id="SSF56784">
    <property type="entry name" value="HAD-like"/>
    <property type="match status" value="1"/>
</dbReference>
<dbReference type="NCBIfam" id="TIGR01490">
    <property type="entry name" value="HAD-SF-IB-hyp1"/>
    <property type="match status" value="1"/>
</dbReference>
<dbReference type="InterPro" id="IPR050582">
    <property type="entry name" value="HAD-like_SerB"/>
</dbReference>